<dbReference type="AlphaFoldDB" id="A0A939KCV2"/>
<feature type="domain" description="Release factor glutamine methyltransferase N-terminal" evidence="7">
    <location>
        <begin position="22"/>
        <end position="88"/>
    </location>
</feature>
<dbReference type="Proteomes" id="UP000664731">
    <property type="component" value="Unassembled WGS sequence"/>
</dbReference>
<dbReference type="SUPFAM" id="SSF53335">
    <property type="entry name" value="S-adenosyl-L-methionine-dependent methyltransferases"/>
    <property type="match status" value="1"/>
</dbReference>
<feature type="binding site" evidence="5">
    <location>
        <begin position="133"/>
        <end position="137"/>
    </location>
    <ligand>
        <name>S-adenosyl-L-methionine</name>
        <dbReference type="ChEBI" id="CHEBI:59789"/>
    </ligand>
</feature>
<dbReference type="PANTHER" id="PTHR18895">
    <property type="entry name" value="HEMK METHYLTRANSFERASE"/>
    <property type="match status" value="1"/>
</dbReference>
<keyword evidence="9" id="KW-1185">Reference proteome</keyword>
<dbReference type="InterPro" id="IPR007848">
    <property type="entry name" value="Small_mtfrase_dom"/>
</dbReference>
<feature type="domain" description="Methyltransferase small" evidence="6">
    <location>
        <begin position="118"/>
        <end position="208"/>
    </location>
</feature>
<evidence type="ECO:0000256" key="3">
    <source>
        <dbReference type="ARBA" id="ARBA00022691"/>
    </source>
</evidence>
<comment type="function">
    <text evidence="5">Methylates the class 1 translation termination release factors RF1/PrfA and RF2/PrfB on the glutamine residue of the universally conserved GGQ motif.</text>
</comment>
<dbReference type="NCBIfam" id="TIGR03534">
    <property type="entry name" value="RF_mod_PrmC"/>
    <property type="match status" value="1"/>
</dbReference>
<evidence type="ECO:0000256" key="2">
    <source>
        <dbReference type="ARBA" id="ARBA00022679"/>
    </source>
</evidence>
<dbReference type="EMBL" id="JAFNME010000006">
    <property type="protein sequence ID" value="MBO1249001.1"/>
    <property type="molecule type" value="Genomic_DNA"/>
</dbReference>
<dbReference type="FunFam" id="3.40.50.150:FF:000053">
    <property type="entry name" value="Release factor glutamine methyltransferase"/>
    <property type="match status" value="1"/>
</dbReference>
<protein>
    <recommendedName>
        <fullName evidence="5">Release factor glutamine methyltransferase</fullName>
        <shortName evidence="5">RF MTase</shortName>
        <ecNumber evidence="5">2.1.1.297</ecNumber>
    </recommendedName>
    <alternativeName>
        <fullName evidence="5">N5-glutamine methyltransferase PrmC</fullName>
    </alternativeName>
    <alternativeName>
        <fullName evidence="5">Protein-(glutamine-N5) MTase PrmC</fullName>
    </alternativeName>
    <alternativeName>
        <fullName evidence="5">Protein-glutamine N-methyltransferase PrmC</fullName>
    </alternativeName>
</protein>
<name>A0A939KCV2_9BURK</name>
<dbReference type="InterPro" id="IPR029063">
    <property type="entry name" value="SAM-dependent_MTases_sf"/>
</dbReference>
<evidence type="ECO:0000313" key="8">
    <source>
        <dbReference type="EMBL" id="MBO1249001.1"/>
    </source>
</evidence>
<dbReference type="PROSITE" id="PS00092">
    <property type="entry name" value="N6_MTASE"/>
    <property type="match status" value="1"/>
</dbReference>
<dbReference type="Pfam" id="PF05175">
    <property type="entry name" value="MTS"/>
    <property type="match status" value="1"/>
</dbReference>
<evidence type="ECO:0000256" key="1">
    <source>
        <dbReference type="ARBA" id="ARBA00022603"/>
    </source>
</evidence>
<reference evidence="8" key="1">
    <citation type="submission" date="2021-03" db="EMBL/GenBank/DDBJ databases">
        <title>Comamonas denitrificans.</title>
        <authorList>
            <person name="Finster K."/>
        </authorList>
    </citation>
    <scope>NUCLEOTIDE SEQUENCE</scope>
    <source>
        <strain evidence="8">MM2021_4</strain>
    </source>
</reference>
<dbReference type="GO" id="GO:0003676">
    <property type="term" value="F:nucleic acid binding"/>
    <property type="evidence" value="ECO:0007669"/>
    <property type="project" value="InterPro"/>
</dbReference>
<feature type="binding site" evidence="5">
    <location>
        <begin position="197"/>
        <end position="200"/>
    </location>
    <ligand>
        <name>substrate</name>
    </ligand>
</feature>
<feature type="binding site" evidence="5">
    <location>
        <position position="156"/>
    </location>
    <ligand>
        <name>S-adenosyl-L-methionine</name>
        <dbReference type="ChEBI" id="CHEBI:59789"/>
    </ligand>
</feature>
<evidence type="ECO:0000259" key="7">
    <source>
        <dbReference type="Pfam" id="PF17827"/>
    </source>
</evidence>
<dbReference type="Pfam" id="PF17827">
    <property type="entry name" value="PrmC_N"/>
    <property type="match status" value="1"/>
</dbReference>
<dbReference type="NCBIfam" id="TIGR00536">
    <property type="entry name" value="hemK_fam"/>
    <property type="match status" value="1"/>
</dbReference>
<proteinExistence type="inferred from homology"/>
<dbReference type="PANTHER" id="PTHR18895:SF74">
    <property type="entry name" value="MTRF1L RELEASE FACTOR GLUTAMINE METHYLTRANSFERASE"/>
    <property type="match status" value="1"/>
</dbReference>
<sequence>MPKPALFTTAPISAPIDALTLAQALRQAQQAGLERIDAQLLLLHLLGHNSRAWLLTHDDQLLTPAQAQQYAALCAQRLDAVPVAYLTGCKEFFGLPLQVDARVLDPRPDTEILVEWALEHMPPHTPCRVADLGTGSGAIALALQHQRPQASVTAVDVSADALAVAQANAQRLQLPVRFIQGAWLSRVDGVFDLIVSNPPYIRQDDPHMAALRHEPRQALTSGADGLDDIRAIAAQAPAHLHPGGWLLLEHGWDQAEAVQTLLRQTGFAHVCSRQDLAGQWRCTGGQWLNQN</sequence>
<dbReference type="Gene3D" id="3.40.50.150">
    <property type="entry name" value="Vaccinia Virus protein VP39"/>
    <property type="match status" value="1"/>
</dbReference>
<organism evidence="8 9">
    <name type="scientific">Comamonas denitrificans</name>
    <dbReference type="NCBI Taxonomy" id="117506"/>
    <lineage>
        <taxon>Bacteria</taxon>
        <taxon>Pseudomonadati</taxon>
        <taxon>Pseudomonadota</taxon>
        <taxon>Betaproteobacteria</taxon>
        <taxon>Burkholderiales</taxon>
        <taxon>Comamonadaceae</taxon>
        <taxon>Comamonas</taxon>
    </lineage>
</organism>
<evidence type="ECO:0000259" key="6">
    <source>
        <dbReference type="Pfam" id="PF05175"/>
    </source>
</evidence>
<dbReference type="CDD" id="cd02440">
    <property type="entry name" value="AdoMet_MTases"/>
    <property type="match status" value="1"/>
</dbReference>
<dbReference type="HAMAP" id="MF_02126">
    <property type="entry name" value="RF_methyltr_PrmC"/>
    <property type="match status" value="1"/>
</dbReference>
<dbReference type="EC" id="2.1.1.297" evidence="5"/>
<accession>A0A939KCV2</accession>
<keyword evidence="1 5" id="KW-0489">Methyltransferase</keyword>
<dbReference type="InterPro" id="IPR019874">
    <property type="entry name" value="RF_methyltr_PrmC"/>
</dbReference>
<keyword evidence="3 5" id="KW-0949">S-adenosyl-L-methionine</keyword>
<feature type="binding site" evidence="5">
    <location>
        <position position="183"/>
    </location>
    <ligand>
        <name>S-adenosyl-L-methionine</name>
        <dbReference type="ChEBI" id="CHEBI:59789"/>
    </ligand>
</feature>
<dbReference type="GO" id="GO:0032259">
    <property type="term" value="P:methylation"/>
    <property type="evidence" value="ECO:0007669"/>
    <property type="project" value="UniProtKB-KW"/>
</dbReference>
<dbReference type="InterPro" id="IPR050320">
    <property type="entry name" value="N5-glutamine_MTase"/>
</dbReference>
<evidence type="ECO:0000256" key="5">
    <source>
        <dbReference type="HAMAP-Rule" id="MF_02126"/>
    </source>
</evidence>
<dbReference type="GO" id="GO:0102559">
    <property type="term" value="F:peptide chain release factor N(5)-glutamine methyltransferase activity"/>
    <property type="evidence" value="ECO:0007669"/>
    <property type="project" value="UniProtKB-EC"/>
</dbReference>
<feature type="binding site" evidence="5">
    <location>
        <position position="197"/>
    </location>
    <ligand>
        <name>S-adenosyl-L-methionine</name>
        <dbReference type="ChEBI" id="CHEBI:59789"/>
    </ligand>
</feature>
<dbReference type="Gene3D" id="1.10.8.10">
    <property type="entry name" value="DNA helicase RuvA subunit, C-terminal domain"/>
    <property type="match status" value="1"/>
</dbReference>
<dbReference type="InterPro" id="IPR002052">
    <property type="entry name" value="DNA_methylase_N6_adenine_CS"/>
</dbReference>
<dbReference type="RefSeq" id="WP_207574549.1">
    <property type="nucleotide sequence ID" value="NZ_JAFNME010000006.1"/>
</dbReference>
<evidence type="ECO:0000313" key="9">
    <source>
        <dbReference type="Proteomes" id="UP000664731"/>
    </source>
</evidence>
<comment type="similarity">
    <text evidence="5">Belongs to the protein N5-glutamine methyltransferase family. PrmC subfamily.</text>
</comment>
<dbReference type="InterPro" id="IPR040758">
    <property type="entry name" value="PrmC_N"/>
</dbReference>
<dbReference type="InterPro" id="IPR004556">
    <property type="entry name" value="HemK-like"/>
</dbReference>
<evidence type="ECO:0000256" key="4">
    <source>
        <dbReference type="ARBA" id="ARBA00048391"/>
    </source>
</evidence>
<comment type="caution">
    <text evidence="8">The sequence shown here is derived from an EMBL/GenBank/DDBJ whole genome shotgun (WGS) entry which is preliminary data.</text>
</comment>
<keyword evidence="2 5" id="KW-0808">Transferase</keyword>
<gene>
    <name evidence="5 8" type="primary">prmC</name>
    <name evidence="8" type="ORF">J1777_03985</name>
</gene>
<comment type="catalytic activity">
    <reaction evidence="4 5">
        <text>L-glutaminyl-[peptide chain release factor] + S-adenosyl-L-methionine = N(5)-methyl-L-glutaminyl-[peptide chain release factor] + S-adenosyl-L-homocysteine + H(+)</text>
        <dbReference type="Rhea" id="RHEA:42896"/>
        <dbReference type="Rhea" id="RHEA-COMP:10271"/>
        <dbReference type="Rhea" id="RHEA-COMP:10272"/>
        <dbReference type="ChEBI" id="CHEBI:15378"/>
        <dbReference type="ChEBI" id="CHEBI:30011"/>
        <dbReference type="ChEBI" id="CHEBI:57856"/>
        <dbReference type="ChEBI" id="CHEBI:59789"/>
        <dbReference type="ChEBI" id="CHEBI:61891"/>
        <dbReference type="EC" id="2.1.1.297"/>
    </reaction>
</comment>